<evidence type="ECO:0000256" key="3">
    <source>
        <dbReference type="ARBA" id="ARBA00022801"/>
    </source>
</evidence>
<gene>
    <name evidence="5" type="ORF">SAMN05216231_0949</name>
</gene>
<name>A0A1H0Z0D3_9BACI</name>
<organism evidence="5 6">
    <name type="scientific">Virgibacillus salinus</name>
    <dbReference type="NCBI Taxonomy" id="553311"/>
    <lineage>
        <taxon>Bacteria</taxon>
        <taxon>Bacillati</taxon>
        <taxon>Bacillota</taxon>
        <taxon>Bacilli</taxon>
        <taxon>Bacillales</taxon>
        <taxon>Bacillaceae</taxon>
        <taxon>Virgibacillus</taxon>
    </lineage>
</organism>
<dbReference type="NCBIfam" id="TIGR01490">
    <property type="entry name" value="HAD-SF-IB-hyp1"/>
    <property type="match status" value="1"/>
</dbReference>
<dbReference type="Gene3D" id="3.40.50.1000">
    <property type="entry name" value="HAD superfamily/HAD-like"/>
    <property type="match status" value="1"/>
</dbReference>
<dbReference type="Gene3D" id="1.20.1440.100">
    <property type="entry name" value="SG protein - dephosphorylation function"/>
    <property type="match status" value="1"/>
</dbReference>
<evidence type="ECO:0000313" key="5">
    <source>
        <dbReference type="EMBL" id="SDQ20814.1"/>
    </source>
</evidence>
<accession>A0A1H0Z0D3</accession>
<dbReference type="STRING" id="553311.SAMN05216231_0949"/>
<sequence>MAVVTVDFDGTLFQGNSFKVMFQAAQKDFNIKQWAVVGAGVIKAAVNGILKGKNAFRISFFKAFAKSFKGKSETEMDEFFRKLVDIGREDIHQGLVKKIQEHQEQGDEIIVLSGALHPFLKAFTREVNLQVHIISTELQYDQNGICTGEIGTVINGDEKVNKVRKWINDENNITGSVEVWAYADSLSDFPLFQFANHPIVVNPDEAMKKLAEKYNWPIFKSA</sequence>
<dbReference type="Proteomes" id="UP000199444">
    <property type="component" value="Unassembled WGS sequence"/>
</dbReference>
<keyword evidence="2" id="KW-0479">Metal-binding</keyword>
<dbReference type="GO" id="GO:0046872">
    <property type="term" value="F:metal ion binding"/>
    <property type="evidence" value="ECO:0007669"/>
    <property type="project" value="UniProtKB-KW"/>
</dbReference>
<evidence type="ECO:0000256" key="1">
    <source>
        <dbReference type="ARBA" id="ARBA00009184"/>
    </source>
</evidence>
<dbReference type="InterPro" id="IPR006385">
    <property type="entry name" value="HAD_hydro_SerB1"/>
</dbReference>
<dbReference type="InterPro" id="IPR050582">
    <property type="entry name" value="HAD-like_SerB"/>
</dbReference>
<dbReference type="NCBIfam" id="TIGR01488">
    <property type="entry name" value="HAD-SF-IB"/>
    <property type="match status" value="1"/>
</dbReference>
<dbReference type="RefSeq" id="WP_092491786.1">
    <property type="nucleotide sequence ID" value="NZ_FNKD01000001.1"/>
</dbReference>
<evidence type="ECO:0000256" key="4">
    <source>
        <dbReference type="ARBA" id="ARBA00022842"/>
    </source>
</evidence>
<dbReference type="AlphaFoldDB" id="A0A1H0Z0D3"/>
<dbReference type="InterPro" id="IPR023214">
    <property type="entry name" value="HAD_sf"/>
</dbReference>
<proteinExistence type="inferred from homology"/>
<dbReference type="PANTHER" id="PTHR43344">
    <property type="entry name" value="PHOSPHOSERINE PHOSPHATASE"/>
    <property type="match status" value="1"/>
</dbReference>
<evidence type="ECO:0000313" key="6">
    <source>
        <dbReference type="Proteomes" id="UP000199444"/>
    </source>
</evidence>
<evidence type="ECO:0000256" key="2">
    <source>
        <dbReference type="ARBA" id="ARBA00022723"/>
    </source>
</evidence>
<keyword evidence="6" id="KW-1185">Reference proteome</keyword>
<comment type="similarity">
    <text evidence="1">Belongs to the HAD-like hydrolase superfamily. SerB family.</text>
</comment>
<keyword evidence="4" id="KW-0460">Magnesium</keyword>
<keyword evidence="3 5" id="KW-0378">Hydrolase</keyword>
<dbReference type="InterPro" id="IPR036412">
    <property type="entry name" value="HAD-like_sf"/>
</dbReference>
<reference evidence="5 6" key="1">
    <citation type="submission" date="2016-10" db="EMBL/GenBank/DDBJ databases">
        <authorList>
            <person name="de Groot N.N."/>
        </authorList>
    </citation>
    <scope>NUCLEOTIDE SEQUENCE [LARGE SCALE GENOMIC DNA]</scope>
    <source>
        <strain evidence="5 6">CGMCC 1.10449</strain>
    </source>
</reference>
<protein>
    <submittedName>
        <fullName evidence="5">HAD-superfamily subfamily IB hydrolase, TIGR01490</fullName>
    </submittedName>
</protein>
<dbReference type="PANTHER" id="PTHR43344:SF13">
    <property type="entry name" value="PHOSPHATASE RV3661-RELATED"/>
    <property type="match status" value="1"/>
</dbReference>
<dbReference type="EMBL" id="FNKD01000001">
    <property type="protein sequence ID" value="SDQ20814.1"/>
    <property type="molecule type" value="Genomic_DNA"/>
</dbReference>
<dbReference type="SUPFAM" id="SSF56784">
    <property type="entry name" value="HAD-like"/>
    <property type="match status" value="1"/>
</dbReference>
<dbReference type="GO" id="GO:0016787">
    <property type="term" value="F:hydrolase activity"/>
    <property type="evidence" value="ECO:0007669"/>
    <property type="project" value="UniProtKB-KW"/>
</dbReference>
<dbReference type="Pfam" id="PF12710">
    <property type="entry name" value="HAD"/>
    <property type="match status" value="1"/>
</dbReference>